<protein>
    <recommendedName>
        <fullName evidence="3">DUF4283 domain-containing protein</fullName>
    </recommendedName>
</protein>
<feature type="non-terminal residue" evidence="1">
    <location>
        <position position="56"/>
    </location>
</feature>
<dbReference type="EMBL" id="JABEZZ010000004">
    <property type="protein sequence ID" value="MBA0584032.1"/>
    <property type="molecule type" value="Genomic_DNA"/>
</dbReference>
<sequence>MMDIENGYFLIKFQNKLDCEKALSKAYPNVVIAWIRFPGLLGYLYKYKILAEIGEM</sequence>
<dbReference type="AlphaFoldDB" id="A0A7J8P539"/>
<reference evidence="1 2" key="1">
    <citation type="journal article" date="2019" name="Genome Biol. Evol.">
        <title>Insights into the evolution of the New World diploid cottons (Gossypium, subgenus Houzingenia) based on genome sequencing.</title>
        <authorList>
            <person name="Grover C.E."/>
            <person name="Arick M.A. 2nd"/>
            <person name="Thrash A."/>
            <person name="Conover J.L."/>
            <person name="Sanders W.S."/>
            <person name="Peterson D.G."/>
            <person name="Frelichowski J.E."/>
            <person name="Scheffler J.A."/>
            <person name="Scheffler B.E."/>
            <person name="Wendel J.F."/>
        </authorList>
    </citation>
    <scope>NUCLEOTIDE SEQUENCE [LARGE SCALE GENOMIC DNA]</scope>
    <source>
        <strain evidence="1">8</strain>
        <tissue evidence="1">Leaf</tissue>
    </source>
</reference>
<evidence type="ECO:0000313" key="1">
    <source>
        <dbReference type="EMBL" id="MBA0584032.1"/>
    </source>
</evidence>
<gene>
    <name evidence="1" type="ORF">Gorai_014866</name>
</gene>
<name>A0A7J8P539_GOSRA</name>
<accession>A0A7J8P539</accession>
<evidence type="ECO:0008006" key="3">
    <source>
        <dbReference type="Google" id="ProtNLM"/>
    </source>
</evidence>
<organism evidence="1 2">
    <name type="scientific">Gossypium raimondii</name>
    <name type="common">Peruvian cotton</name>
    <name type="synonym">Gossypium klotzschianum subsp. raimondii</name>
    <dbReference type="NCBI Taxonomy" id="29730"/>
    <lineage>
        <taxon>Eukaryota</taxon>
        <taxon>Viridiplantae</taxon>
        <taxon>Streptophyta</taxon>
        <taxon>Embryophyta</taxon>
        <taxon>Tracheophyta</taxon>
        <taxon>Spermatophyta</taxon>
        <taxon>Magnoliopsida</taxon>
        <taxon>eudicotyledons</taxon>
        <taxon>Gunneridae</taxon>
        <taxon>Pentapetalae</taxon>
        <taxon>rosids</taxon>
        <taxon>malvids</taxon>
        <taxon>Malvales</taxon>
        <taxon>Malvaceae</taxon>
        <taxon>Malvoideae</taxon>
        <taxon>Gossypium</taxon>
    </lineage>
</organism>
<evidence type="ECO:0000313" key="2">
    <source>
        <dbReference type="Proteomes" id="UP000593578"/>
    </source>
</evidence>
<proteinExistence type="predicted"/>
<comment type="caution">
    <text evidence="1">The sequence shown here is derived from an EMBL/GenBank/DDBJ whole genome shotgun (WGS) entry which is preliminary data.</text>
</comment>
<dbReference type="Proteomes" id="UP000593578">
    <property type="component" value="Unassembled WGS sequence"/>
</dbReference>